<dbReference type="Pfam" id="PF00069">
    <property type="entry name" value="Pkinase"/>
    <property type="match status" value="1"/>
</dbReference>
<dbReference type="InterPro" id="IPR000719">
    <property type="entry name" value="Prot_kinase_dom"/>
</dbReference>
<reference evidence="19 20" key="1">
    <citation type="journal article" date="2013" name="BMC Genomics">
        <title>The miniature genome of a carnivorous plant Genlisea aurea contains a low number of genes and short non-coding sequences.</title>
        <authorList>
            <person name="Leushkin E.V."/>
            <person name="Sutormin R.A."/>
            <person name="Nabieva E.R."/>
            <person name="Penin A.A."/>
            <person name="Kondrashov A.S."/>
            <person name="Logacheva M.D."/>
        </authorList>
    </citation>
    <scope>NUCLEOTIDE SEQUENCE [LARGE SCALE GENOMIC DNA]</scope>
</reference>
<feature type="signal peptide" evidence="16">
    <location>
        <begin position="1"/>
        <end position="21"/>
    </location>
</feature>
<evidence type="ECO:0000256" key="10">
    <source>
        <dbReference type="ARBA" id="ARBA00022989"/>
    </source>
</evidence>
<dbReference type="FunFam" id="3.30.200.20:FF:000727">
    <property type="entry name" value="Cysteine-rich RLK (RECEPTOR-like protein kinase) 23"/>
    <property type="match status" value="1"/>
</dbReference>
<feature type="domain" description="Gnk2-homologous" evidence="18">
    <location>
        <begin position="28"/>
        <end position="130"/>
    </location>
</feature>
<organism evidence="19 20">
    <name type="scientific">Genlisea aurea</name>
    <dbReference type="NCBI Taxonomy" id="192259"/>
    <lineage>
        <taxon>Eukaryota</taxon>
        <taxon>Viridiplantae</taxon>
        <taxon>Streptophyta</taxon>
        <taxon>Embryophyta</taxon>
        <taxon>Tracheophyta</taxon>
        <taxon>Spermatophyta</taxon>
        <taxon>Magnoliopsida</taxon>
        <taxon>eudicotyledons</taxon>
        <taxon>Gunneridae</taxon>
        <taxon>Pentapetalae</taxon>
        <taxon>asterids</taxon>
        <taxon>lamiids</taxon>
        <taxon>Lamiales</taxon>
        <taxon>Lentibulariaceae</taxon>
        <taxon>Genlisea</taxon>
    </lineage>
</organism>
<feature type="chain" id="PRO_5004548734" evidence="16">
    <location>
        <begin position="22"/>
        <end position="865"/>
    </location>
</feature>
<dbReference type="PANTHER" id="PTHR27002:SF1104">
    <property type="entry name" value="CYSTEINE-RICH RECEPTOR-LIKE PROTEIN KINASE 27-RELATED"/>
    <property type="match status" value="1"/>
</dbReference>
<evidence type="ECO:0000259" key="17">
    <source>
        <dbReference type="PROSITE" id="PS50011"/>
    </source>
</evidence>
<dbReference type="GO" id="GO:0005886">
    <property type="term" value="C:plasma membrane"/>
    <property type="evidence" value="ECO:0007669"/>
    <property type="project" value="TreeGrafter"/>
</dbReference>
<feature type="binding site" evidence="14">
    <location>
        <position position="339"/>
    </location>
    <ligand>
        <name>ATP</name>
        <dbReference type="ChEBI" id="CHEBI:30616"/>
    </ligand>
</feature>
<dbReference type="PROSITE" id="PS50011">
    <property type="entry name" value="PROTEIN_KINASE_DOM"/>
    <property type="match status" value="1"/>
</dbReference>
<dbReference type="Proteomes" id="UP000015453">
    <property type="component" value="Unassembled WGS sequence"/>
</dbReference>
<keyword evidence="6" id="KW-0677">Repeat</keyword>
<evidence type="ECO:0000256" key="3">
    <source>
        <dbReference type="ARBA" id="ARBA00022679"/>
    </source>
</evidence>
<keyword evidence="2" id="KW-0723">Serine/threonine-protein kinase</keyword>
<evidence type="ECO:0000256" key="14">
    <source>
        <dbReference type="PROSITE-ProRule" id="PRU10141"/>
    </source>
</evidence>
<evidence type="ECO:0000256" key="5">
    <source>
        <dbReference type="ARBA" id="ARBA00022729"/>
    </source>
</evidence>
<comment type="caution">
    <text evidence="19">The sequence shown here is derived from an EMBL/GenBank/DDBJ whole genome shotgun (WGS) entry which is preliminary data.</text>
</comment>
<evidence type="ECO:0000256" key="1">
    <source>
        <dbReference type="ARBA" id="ARBA00004167"/>
    </source>
</evidence>
<sequence>MGKKGFLFVIWFAIFLMNRRSFVFIEAQEASQLCYNFGNYTAGSVYKRNLDSLLSSLPEGIGISRFFNSSAGQDPDSAFADALCRPDIQLEDCRSCIRNATGEILSSCALMKQAVVWLENCSVRISNVSTTFGVIYNTAITGSYNSTYAYSSQQFTYVMMQLLDDLFAQAAAGGPLMKVAAGDRAGPASQTIYSMVQCTPDLSEDDCRKCLSRSDSMIPRSTPPIGLNYFTWSCRLRYETYQFYNLSRIQEVEALLSELLPSPGLGRAAIVSIVVSASVLLVAAAYNDEISTVESLLYDFDRIKAATNGFSKENELGHGGFGVVYKGRLDNGVDIAVKKLLKNSAQGDLEFKNEVLLMAKLQHRNLVELIGYAIQGTEKLLIFEYIQNSSLDHFLFDPVKRADMNWDRRYKIIEGISRGLLYLHEGSRYRIIHRDLKPANVLISNEMNPKIADFGLAKLFMLGQSEVKTNIRVGTYGYMAPEYVFHGTLSLKIDVFSFGVLVLEIVSGRKITSVAGGEVEDLRRFAWRNWNSGTGENVIDPILRDNAECVADIMRCIHVALLCVQDNPHARPSMHSVVLMLKSSSTPMATPDEPAFTPQGSSSSSAHGEAQPICFKDEKNYTANSAYQIKLNSALSALSDDAGVVLYAASVGILPNDTESVYADALCIPDIQSQDCRACIREAAVEIIIACPLRKEAILWKESCTLRFDNVSVEGIMSDSPMTSRDNATLAYDPQQFYDNLSQLLDRLFKEASHAGGVRAAVGDRVGVDSQTIYAMVQCAPKISRDDCYECLTNAAALISRFNPFIGMTSLTPTCTVRYEVYPFYNETRFQEVEASSSSSQRRKADMIISVVAAVSVLMVPVLFL</sequence>
<dbReference type="SMART" id="SM00220">
    <property type="entry name" value="S_TKc"/>
    <property type="match status" value="1"/>
</dbReference>
<dbReference type="GO" id="GO:0005524">
    <property type="term" value="F:ATP binding"/>
    <property type="evidence" value="ECO:0007669"/>
    <property type="project" value="UniProtKB-UniRule"/>
</dbReference>
<keyword evidence="9 14" id="KW-0067">ATP-binding</keyword>
<comment type="subcellular location">
    <subcellularLocation>
        <location evidence="1">Membrane</location>
        <topology evidence="1">Single-pass membrane protein</topology>
    </subcellularLocation>
</comment>
<dbReference type="InterPro" id="IPR002902">
    <property type="entry name" value="GNK2"/>
</dbReference>
<dbReference type="CDD" id="cd14066">
    <property type="entry name" value="STKc_IRAK"/>
    <property type="match status" value="1"/>
</dbReference>
<dbReference type="Gene3D" id="3.30.200.20">
    <property type="entry name" value="Phosphorylase Kinase, domain 1"/>
    <property type="match status" value="1"/>
</dbReference>
<keyword evidence="3" id="KW-0808">Transferase</keyword>
<feature type="domain" description="Gnk2-homologous" evidence="18">
    <location>
        <begin position="609"/>
        <end position="713"/>
    </location>
</feature>
<evidence type="ECO:0000313" key="20">
    <source>
        <dbReference type="Proteomes" id="UP000015453"/>
    </source>
</evidence>
<evidence type="ECO:0000256" key="13">
    <source>
        <dbReference type="ARBA" id="ARBA00023180"/>
    </source>
</evidence>
<keyword evidence="12" id="KW-0675">Receptor</keyword>
<keyword evidence="10" id="KW-1133">Transmembrane helix</keyword>
<dbReference type="EMBL" id="AUSU01007842">
    <property type="protein sequence ID" value="EPS60084.1"/>
    <property type="molecule type" value="Genomic_DNA"/>
</dbReference>
<evidence type="ECO:0000256" key="16">
    <source>
        <dbReference type="SAM" id="SignalP"/>
    </source>
</evidence>
<dbReference type="InterPro" id="IPR008271">
    <property type="entry name" value="Ser/Thr_kinase_AS"/>
</dbReference>
<dbReference type="SUPFAM" id="SSF56112">
    <property type="entry name" value="Protein kinase-like (PK-like)"/>
    <property type="match status" value="1"/>
</dbReference>
<dbReference type="PROSITE" id="PS51473">
    <property type="entry name" value="GNK2"/>
    <property type="match status" value="4"/>
</dbReference>
<protein>
    <submittedName>
        <fullName evidence="19">Uncharacterized protein</fullName>
    </submittedName>
</protein>
<dbReference type="CDD" id="cd23509">
    <property type="entry name" value="Gnk2-like"/>
    <property type="match status" value="4"/>
</dbReference>
<accession>S8C0A5</accession>
<evidence type="ECO:0000256" key="7">
    <source>
        <dbReference type="ARBA" id="ARBA00022741"/>
    </source>
</evidence>
<dbReference type="FunFam" id="1.10.510.10:FF:000129">
    <property type="entry name" value="cysteine-rich receptor-like protein kinase 10"/>
    <property type="match status" value="1"/>
</dbReference>
<keyword evidence="8" id="KW-0418">Kinase</keyword>
<evidence type="ECO:0000256" key="2">
    <source>
        <dbReference type="ARBA" id="ARBA00022527"/>
    </source>
</evidence>
<evidence type="ECO:0000256" key="8">
    <source>
        <dbReference type="ARBA" id="ARBA00022777"/>
    </source>
</evidence>
<feature type="region of interest" description="Disordered" evidence="15">
    <location>
        <begin position="589"/>
        <end position="608"/>
    </location>
</feature>
<keyword evidence="20" id="KW-1185">Reference proteome</keyword>
<keyword evidence="13" id="KW-0325">Glycoprotein</keyword>
<evidence type="ECO:0000259" key="18">
    <source>
        <dbReference type="PROSITE" id="PS51473"/>
    </source>
</evidence>
<evidence type="ECO:0000256" key="15">
    <source>
        <dbReference type="SAM" id="MobiDB-lite"/>
    </source>
</evidence>
<dbReference type="Gene3D" id="1.10.510.10">
    <property type="entry name" value="Transferase(Phosphotransferase) domain 1"/>
    <property type="match status" value="1"/>
</dbReference>
<dbReference type="GO" id="GO:0004674">
    <property type="term" value="F:protein serine/threonine kinase activity"/>
    <property type="evidence" value="ECO:0007669"/>
    <property type="project" value="UniProtKB-KW"/>
</dbReference>
<dbReference type="InterPro" id="IPR011009">
    <property type="entry name" value="Kinase-like_dom_sf"/>
</dbReference>
<feature type="domain" description="Gnk2-homologous" evidence="18">
    <location>
        <begin position="719"/>
        <end position="824"/>
    </location>
</feature>
<proteinExistence type="predicted"/>
<evidence type="ECO:0000256" key="6">
    <source>
        <dbReference type="ARBA" id="ARBA00022737"/>
    </source>
</evidence>
<feature type="domain" description="Gnk2-homologous" evidence="18">
    <location>
        <begin position="136"/>
        <end position="243"/>
    </location>
</feature>
<dbReference type="Pfam" id="PF01657">
    <property type="entry name" value="Stress-antifung"/>
    <property type="match status" value="4"/>
</dbReference>
<dbReference type="GO" id="GO:0006950">
    <property type="term" value="P:response to stress"/>
    <property type="evidence" value="ECO:0007669"/>
    <property type="project" value="UniProtKB-ARBA"/>
</dbReference>
<dbReference type="InterPro" id="IPR038408">
    <property type="entry name" value="GNK2_sf"/>
</dbReference>
<gene>
    <name evidence="19" type="ORF">M569_14721</name>
</gene>
<name>S8C0A5_9LAMI</name>
<evidence type="ECO:0000256" key="11">
    <source>
        <dbReference type="ARBA" id="ARBA00023136"/>
    </source>
</evidence>
<keyword evidence="4" id="KW-0812">Transmembrane</keyword>
<keyword evidence="5 16" id="KW-0732">Signal</keyword>
<dbReference type="AlphaFoldDB" id="S8C0A5"/>
<dbReference type="PROSITE" id="PS00107">
    <property type="entry name" value="PROTEIN_KINASE_ATP"/>
    <property type="match status" value="1"/>
</dbReference>
<dbReference type="PROSITE" id="PS00108">
    <property type="entry name" value="PROTEIN_KINASE_ST"/>
    <property type="match status" value="1"/>
</dbReference>
<keyword evidence="11" id="KW-0472">Membrane</keyword>
<dbReference type="PANTHER" id="PTHR27002">
    <property type="entry name" value="RECEPTOR-LIKE SERINE/THREONINE-PROTEIN KINASE SD1-8"/>
    <property type="match status" value="1"/>
</dbReference>
<keyword evidence="7 14" id="KW-0547">Nucleotide-binding</keyword>
<evidence type="ECO:0000256" key="4">
    <source>
        <dbReference type="ARBA" id="ARBA00022692"/>
    </source>
</evidence>
<dbReference type="InterPro" id="IPR017441">
    <property type="entry name" value="Protein_kinase_ATP_BS"/>
</dbReference>
<dbReference type="OrthoDB" id="4062651at2759"/>
<feature type="domain" description="Protein kinase" evidence="17">
    <location>
        <begin position="310"/>
        <end position="596"/>
    </location>
</feature>
<evidence type="ECO:0000313" key="19">
    <source>
        <dbReference type="EMBL" id="EPS60084.1"/>
    </source>
</evidence>
<evidence type="ECO:0000256" key="9">
    <source>
        <dbReference type="ARBA" id="ARBA00022840"/>
    </source>
</evidence>
<evidence type="ECO:0000256" key="12">
    <source>
        <dbReference type="ARBA" id="ARBA00023170"/>
    </source>
</evidence>
<dbReference type="Gene3D" id="3.30.430.20">
    <property type="entry name" value="Gnk2 domain, C-X8-C-X2-C motif"/>
    <property type="match status" value="4"/>
</dbReference>